<dbReference type="InterPro" id="IPR025944">
    <property type="entry name" value="Sigma_54_int_dom_CS"/>
</dbReference>
<keyword evidence="10" id="KW-1185">Reference proteome</keyword>
<dbReference type="SUPFAM" id="SSF46689">
    <property type="entry name" value="Homeodomain-like"/>
    <property type="match status" value="1"/>
</dbReference>
<evidence type="ECO:0000256" key="3">
    <source>
        <dbReference type="ARBA" id="ARBA00023012"/>
    </source>
</evidence>
<dbReference type="InterPro" id="IPR009057">
    <property type="entry name" value="Homeodomain-like_sf"/>
</dbReference>
<dbReference type="GO" id="GO:0006355">
    <property type="term" value="P:regulation of DNA-templated transcription"/>
    <property type="evidence" value="ECO:0007669"/>
    <property type="project" value="InterPro"/>
</dbReference>
<dbReference type="PANTHER" id="PTHR32071:SF57">
    <property type="entry name" value="C4-DICARBOXYLATE TRANSPORT TRANSCRIPTIONAL REGULATORY PROTEIN DCTD"/>
    <property type="match status" value="1"/>
</dbReference>
<dbReference type="FunFam" id="3.40.50.300:FF:000006">
    <property type="entry name" value="DNA-binding transcriptional regulator NtrC"/>
    <property type="match status" value="1"/>
</dbReference>
<dbReference type="SMART" id="SM00065">
    <property type="entry name" value="GAF"/>
    <property type="match status" value="1"/>
</dbReference>
<evidence type="ECO:0000256" key="7">
    <source>
        <dbReference type="ARBA" id="ARBA00023163"/>
    </source>
</evidence>
<dbReference type="GO" id="GO:0005524">
    <property type="term" value="F:ATP binding"/>
    <property type="evidence" value="ECO:0007669"/>
    <property type="project" value="UniProtKB-KW"/>
</dbReference>
<dbReference type="InterPro" id="IPR025662">
    <property type="entry name" value="Sigma_54_int_dom_ATP-bd_1"/>
</dbReference>
<keyword evidence="7" id="KW-0804">Transcription</keyword>
<protein>
    <submittedName>
        <fullName evidence="9">GAF domain-containing protein</fullName>
    </submittedName>
</protein>
<proteinExistence type="predicted"/>
<dbReference type="Proteomes" id="UP000323886">
    <property type="component" value="Unassembled WGS sequence"/>
</dbReference>
<dbReference type="PRINTS" id="PR01590">
    <property type="entry name" value="HTHFIS"/>
</dbReference>
<keyword evidence="2" id="KW-0067">ATP-binding</keyword>
<feature type="domain" description="Sigma-54 factor interaction" evidence="8">
    <location>
        <begin position="218"/>
        <end position="447"/>
    </location>
</feature>
<keyword evidence="6" id="KW-0010">Activator</keyword>
<dbReference type="InterPro" id="IPR029016">
    <property type="entry name" value="GAF-like_dom_sf"/>
</dbReference>
<dbReference type="EMBL" id="VWPL01000005">
    <property type="protein sequence ID" value="KAA5602680.1"/>
    <property type="molecule type" value="Genomic_DNA"/>
</dbReference>
<dbReference type="SMART" id="SM00382">
    <property type="entry name" value="AAA"/>
    <property type="match status" value="1"/>
</dbReference>
<dbReference type="GO" id="GO:0000160">
    <property type="term" value="P:phosphorelay signal transduction system"/>
    <property type="evidence" value="ECO:0007669"/>
    <property type="project" value="UniProtKB-KW"/>
</dbReference>
<dbReference type="InterPro" id="IPR058031">
    <property type="entry name" value="AAA_lid_NorR"/>
</dbReference>
<dbReference type="InterPro" id="IPR003018">
    <property type="entry name" value="GAF"/>
</dbReference>
<dbReference type="Pfam" id="PF01590">
    <property type="entry name" value="GAF"/>
    <property type="match status" value="1"/>
</dbReference>
<dbReference type="Gene3D" id="1.10.10.60">
    <property type="entry name" value="Homeodomain-like"/>
    <property type="match status" value="1"/>
</dbReference>
<dbReference type="GO" id="GO:0043565">
    <property type="term" value="F:sequence-specific DNA binding"/>
    <property type="evidence" value="ECO:0007669"/>
    <property type="project" value="InterPro"/>
</dbReference>
<dbReference type="PROSITE" id="PS00675">
    <property type="entry name" value="SIGMA54_INTERACT_1"/>
    <property type="match status" value="1"/>
</dbReference>
<dbReference type="RefSeq" id="WP_150096410.1">
    <property type="nucleotide sequence ID" value="NZ_VWPL01000005.1"/>
</dbReference>
<dbReference type="InterPro" id="IPR002197">
    <property type="entry name" value="HTH_Fis"/>
</dbReference>
<dbReference type="Pfam" id="PF02954">
    <property type="entry name" value="HTH_8"/>
    <property type="match status" value="1"/>
</dbReference>
<keyword evidence="5" id="KW-0238">DNA-binding</keyword>
<sequence length="541" mass="59706">MDETTVLTFDIDDFVEEFSHCFTGECRVSVLPILYKISQINTNSADLARALPIILGVMRQHLKIQRGMVTLYDRHSGSIFIHDSFGLAEAEKTAGAYAPDGGVTARVVETGKAVVVQHQGGDADAEGASRRSSSRVKSAFFCVPIVHAKRVLGTIGAERVYMNPRLLRQDVELLAMVASMIAPAVELYLMENVDKVRQEHEARRIRAALKERFRPSNIIGNSKPMQDVYNLIEKVAATKATVLILGESGVGKELVANALHYNGATAEGPFVTSNCAALPENLAESELFGHEKGSFTGALALHKGCFEQADGGAIFLDEVGELSLSIQAKLLRVLQQRKFERVGGTRPVKVDVRIIAATNRNLAEMVERGTFREDLYYRLNVFPITVPPLRERGADVITLADHFVTCFSKENAKTIKRISTPALNMLMSYHWPGNVRELENVIERSVILSEDDVIHAYDLPPSLQTPNESGTAFGVSLESKLRAVEYEMIVEALKTSNGHIGDAAKELGLTRRMLGVRMERYGISYKSFRGADVRKWNADEA</sequence>
<dbReference type="PANTHER" id="PTHR32071">
    <property type="entry name" value="TRANSCRIPTIONAL REGULATORY PROTEIN"/>
    <property type="match status" value="1"/>
</dbReference>
<evidence type="ECO:0000256" key="1">
    <source>
        <dbReference type="ARBA" id="ARBA00022741"/>
    </source>
</evidence>
<evidence type="ECO:0000259" key="8">
    <source>
        <dbReference type="PROSITE" id="PS50045"/>
    </source>
</evidence>
<dbReference type="InterPro" id="IPR002078">
    <property type="entry name" value="Sigma_54_int"/>
</dbReference>
<evidence type="ECO:0000256" key="4">
    <source>
        <dbReference type="ARBA" id="ARBA00023015"/>
    </source>
</evidence>
<dbReference type="SUPFAM" id="SSF52540">
    <property type="entry name" value="P-loop containing nucleoside triphosphate hydrolases"/>
    <property type="match status" value="1"/>
</dbReference>
<organism evidence="9 10">
    <name type="scientific">Blastochloris sulfoviridis</name>
    <dbReference type="NCBI Taxonomy" id="50712"/>
    <lineage>
        <taxon>Bacteria</taxon>
        <taxon>Pseudomonadati</taxon>
        <taxon>Pseudomonadota</taxon>
        <taxon>Alphaproteobacteria</taxon>
        <taxon>Hyphomicrobiales</taxon>
        <taxon>Blastochloridaceae</taxon>
        <taxon>Blastochloris</taxon>
    </lineage>
</organism>
<dbReference type="AlphaFoldDB" id="A0A5M6I395"/>
<evidence type="ECO:0000256" key="5">
    <source>
        <dbReference type="ARBA" id="ARBA00023125"/>
    </source>
</evidence>
<dbReference type="InterPro" id="IPR003593">
    <property type="entry name" value="AAA+_ATPase"/>
</dbReference>
<dbReference type="PROSITE" id="PS00688">
    <property type="entry name" value="SIGMA54_INTERACT_3"/>
    <property type="match status" value="1"/>
</dbReference>
<evidence type="ECO:0000313" key="9">
    <source>
        <dbReference type="EMBL" id="KAA5602680.1"/>
    </source>
</evidence>
<keyword evidence="3" id="KW-0902">Two-component regulatory system</keyword>
<dbReference type="Gene3D" id="3.40.50.300">
    <property type="entry name" value="P-loop containing nucleotide triphosphate hydrolases"/>
    <property type="match status" value="1"/>
</dbReference>
<dbReference type="FunFam" id="1.10.8.60:FF:000014">
    <property type="entry name" value="DNA-binding transcriptional regulator NtrC"/>
    <property type="match status" value="1"/>
</dbReference>
<gene>
    <name evidence="9" type="ORF">F1193_04130</name>
</gene>
<dbReference type="Pfam" id="PF00158">
    <property type="entry name" value="Sigma54_activat"/>
    <property type="match status" value="1"/>
</dbReference>
<comment type="caution">
    <text evidence="9">The sequence shown here is derived from an EMBL/GenBank/DDBJ whole genome shotgun (WGS) entry which is preliminary data.</text>
</comment>
<dbReference type="OrthoDB" id="9761019at2"/>
<keyword evidence="1" id="KW-0547">Nucleotide-binding</keyword>
<evidence type="ECO:0000256" key="6">
    <source>
        <dbReference type="ARBA" id="ARBA00023159"/>
    </source>
</evidence>
<dbReference type="Gene3D" id="1.10.8.60">
    <property type="match status" value="1"/>
</dbReference>
<reference evidence="9 10" key="1">
    <citation type="submission" date="2019-09" db="EMBL/GenBank/DDBJ databases">
        <title>Draft Whole-Genome sequence of Blastochloris sulfoviridis DSM 729.</title>
        <authorList>
            <person name="Meyer T.E."/>
            <person name="Kyndt J.A."/>
        </authorList>
    </citation>
    <scope>NUCLEOTIDE SEQUENCE [LARGE SCALE GENOMIC DNA]</scope>
    <source>
        <strain evidence="9 10">DSM 729</strain>
    </source>
</reference>
<dbReference type="PROSITE" id="PS50045">
    <property type="entry name" value="SIGMA54_INTERACT_4"/>
    <property type="match status" value="1"/>
</dbReference>
<accession>A0A5M6I395</accession>
<name>A0A5M6I395_9HYPH</name>
<keyword evidence="4" id="KW-0805">Transcription regulation</keyword>
<dbReference type="Gene3D" id="3.30.450.40">
    <property type="match status" value="1"/>
</dbReference>
<evidence type="ECO:0000313" key="10">
    <source>
        <dbReference type="Proteomes" id="UP000323886"/>
    </source>
</evidence>
<dbReference type="InterPro" id="IPR027417">
    <property type="entry name" value="P-loop_NTPase"/>
</dbReference>
<dbReference type="Pfam" id="PF25601">
    <property type="entry name" value="AAA_lid_14"/>
    <property type="match status" value="1"/>
</dbReference>
<dbReference type="CDD" id="cd00009">
    <property type="entry name" value="AAA"/>
    <property type="match status" value="1"/>
</dbReference>
<evidence type="ECO:0000256" key="2">
    <source>
        <dbReference type="ARBA" id="ARBA00022840"/>
    </source>
</evidence>
<dbReference type="SUPFAM" id="SSF55781">
    <property type="entry name" value="GAF domain-like"/>
    <property type="match status" value="1"/>
</dbReference>